<sequence length="145" mass="16921">MHPKQIVEDFQKMGATFAMEGNELYLNNSDQVSDEMKVFAKSFKSRLVMYLQGNYTDAKHNVYQTIDKLIDYMKNTQIENQTVIDRWLSHDQLALDKTVKLMQSYRDNGWTNFDEPVANFENKTTEELAAELYNRAMDFVRGVAS</sequence>
<dbReference type="Proteomes" id="UP001203665">
    <property type="component" value="Unassembled WGS sequence"/>
</dbReference>
<dbReference type="RefSeq" id="WP_251606493.1">
    <property type="nucleotide sequence ID" value="NZ_JAMQJY010000001.1"/>
</dbReference>
<keyword evidence="2" id="KW-1185">Reference proteome</keyword>
<evidence type="ECO:0000313" key="1">
    <source>
        <dbReference type="EMBL" id="MCM2675594.1"/>
    </source>
</evidence>
<organism evidence="1 2">
    <name type="scientific">Alkalicoccobacillus plakortidis</name>
    <dbReference type="NCBI Taxonomy" id="444060"/>
    <lineage>
        <taxon>Bacteria</taxon>
        <taxon>Bacillati</taxon>
        <taxon>Bacillota</taxon>
        <taxon>Bacilli</taxon>
        <taxon>Bacillales</taxon>
        <taxon>Bacillaceae</taxon>
        <taxon>Alkalicoccobacillus</taxon>
    </lineage>
</organism>
<proteinExistence type="predicted"/>
<evidence type="ECO:0000313" key="2">
    <source>
        <dbReference type="Proteomes" id="UP001203665"/>
    </source>
</evidence>
<reference evidence="1" key="1">
    <citation type="submission" date="2022-06" db="EMBL/GenBank/DDBJ databases">
        <title>Alkalicoccobacillus porphyridii sp. nov., isolated from a marine red alga, Porphyridium purpureum and reclassification of Shouchella plakortidis and Shouchella gibsonii as Alkalicoccobacillus plakortidis comb. nov. and Alkalicoccobacillus gibsonii comb. nov.</title>
        <authorList>
            <person name="Kim K.H."/>
            <person name="Lee J.K."/>
            <person name="Han D.M."/>
            <person name="Baek J.H."/>
            <person name="Jeon C.O."/>
        </authorList>
    </citation>
    <scope>NUCLEOTIDE SEQUENCE</scope>
    <source>
        <strain evidence="1">DSM 19153</strain>
    </source>
</reference>
<name>A0ABT0XI80_9BACI</name>
<gene>
    <name evidence="1" type="ORF">NDM98_08870</name>
</gene>
<protein>
    <recommendedName>
        <fullName evidence="3">HEPN domain-containing protein</fullName>
    </recommendedName>
</protein>
<accession>A0ABT0XI80</accession>
<dbReference type="EMBL" id="JAMQJY010000001">
    <property type="protein sequence ID" value="MCM2675594.1"/>
    <property type="molecule type" value="Genomic_DNA"/>
</dbReference>
<comment type="caution">
    <text evidence="1">The sequence shown here is derived from an EMBL/GenBank/DDBJ whole genome shotgun (WGS) entry which is preliminary data.</text>
</comment>
<evidence type="ECO:0008006" key="3">
    <source>
        <dbReference type="Google" id="ProtNLM"/>
    </source>
</evidence>